<dbReference type="OrthoDB" id="5650796at2"/>
<comment type="caution">
    <text evidence="1">The sequence shown here is derived from an EMBL/GenBank/DDBJ whole genome shotgun (WGS) entry which is preliminary data.</text>
</comment>
<dbReference type="RefSeq" id="WP_058527065.1">
    <property type="nucleotide sequence ID" value="NZ_CAAAHY010000007.1"/>
</dbReference>
<dbReference type="Gene3D" id="1.25.40.10">
    <property type="entry name" value="Tetratricopeptide repeat domain"/>
    <property type="match status" value="1"/>
</dbReference>
<name>A0A0W0TKK3_LEGER</name>
<evidence type="ECO:0008006" key="3">
    <source>
        <dbReference type="Google" id="ProtNLM"/>
    </source>
</evidence>
<dbReference type="STRING" id="448.Lery_1924"/>
<dbReference type="AlphaFoldDB" id="A0A0W0TKK3"/>
<sequence>MKLTVSLNAPFLCPFQAFVDMAKALSSSPALPKMVFTPVSELSTINDWINLESLGQPTAIRAQALSLKLQALLRENGVETLELHVQTAKGLLSKDNLYLFLFLNRLVSLRFIFYVDAKHLEDLKQVLTVAQDALDWDIRYQTEPAGSMEPEDNQAVLKAMGFDFSFEYDAALTEADVQRLIGYAWVCLKAGAPEAGSRALTDVLARDNLSTLQQESLLMHLLLTRFLAHQYEDVTAFTLPQEFLSLSKEDVTSLHFIKAYSATLTRNLVVAEHHFKACQVHEDMPLSDENSLYRLNLYALFLVLKGQEETALTLEMRIKKYIEDHQITVAGLKYVNYINIARLYKKAKQFEQALAYYELAYHEIGGGGYTVYDQIYYHMNLGAVYEAKGDYDNALYFWINATMYWLACENPYALSWRPRLILAQEKITDILKPLPVGKADDFLYAKIEQLLYQCGMVISTDCAVPYMFTTEKVATEACYIDRNRMIYASASAMSPSRLSSARQRVQALVSNVLKQTLAIQEHHTLLCVDIVQEGFDVFSAEQAFVMAALKGCHTCYFEGRLLSFSQEKKEALLNEVQVFLTPAIQSLETKGNTYDLKYHRSFLNKRLSDAEECTLVERLKAEKRLYYQQLNANERAAFDRLIEKKVVVFQRDPRSRLVAKKACVEASL</sequence>
<gene>
    <name evidence="1" type="ORF">Lery_1924</name>
</gene>
<reference evidence="1 2" key="1">
    <citation type="submission" date="2015-11" db="EMBL/GenBank/DDBJ databases">
        <title>Genomic analysis of 38 Legionella species identifies large and diverse effector repertoires.</title>
        <authorList>
            <person name="Burstein D."/>
            <person name="Amaro F."/>
            <person name="Zusman T."/>
            <person name="Lifshitz Z."/>
            <person name="Cohen O."/>
            <person name="Gilbert J.A."/>
            <person name="Pupko T."/>
            <person name="Shuman H.A."/>
            <person name="Segal G."/>
        </authorList>
    </citation>
    <scope>NUCLEOTIDE SEQUENCE [LARGE SCALE GENOMIC DNA]</scope>
    <source>
        <strain evidence="1 2">SE-32A-C8</strain>
    </source>
</reference>
<dbReference type="EMBL" id="LNYA01000030">
    <property type="protein sequence ID" value="KTC96132.1"/>
    <property type="molecule type" value="Genomic_DNA"/>
</dbReference>
<evidence type="ECO:0000313" key="2">
    <source>
        <dbReference type="Proteomes" id="UP000054773"/>
    </source>
</evidence>
<proteinExistence type="predicted"/>
<protein>
    <recommendedName>
        <fullName evidence="3">Tetratricopeptide repeat protein</fullName>
    </recommendedName>
</protein>
<keyword evidence="2" id="KW-1185">Reference proteome</keyword>
<accession>A0A0W0TKK3</accession>
<organism evidence="1 2">
    <name type="scientific">Legionella erythra</name>
    <dbReference type="NCBI Taxonomy" id="448"/>
    <lineage>
        <taxon>Bacteria</taxon>
        <taxon>Pseudomonadati</taxon>
        <taxon>Pseudomonadota</taxon>
        <taxon>Gammaproteobacteria</taxon>
        <taxon>Legionellales</taxon>
        <taxon>Legionellaceae</taxon>
        <taxon>Legionella</taxon>
    </lineage>
</organism>
<evidence type="ECO:0000313" key="1">
    <source>
        <dbReference type="EMBL" id="KTC96132.1"/>
    </source>
</evidence>
<dbReference type="InterPro" id="IPR011990">
    <property type="entry name" value="TPR-like_helical_dom_sf"/>
</dbReference>
<dbReference type="SUPFAM" id="SSF48452">
    <property type="entry name" value="TPR-like"/>
    <property type="match status" value="1"/>
</dbReference>
<dbReference type="Proteomes" id="UP000054773">
    <property type="component" value="Unassembled WGS sequence"/>
</dbReference>
<dbReference type="PATRIC" id="fig|448.7.peg.2018"/>